<sequence length="244" mass="28092">MFDAETVGLHFYTVFFDLNYTGFSSVVIAVIFICDYIITDMLLVLLIDRYVTVSKTLISLSEWFYNGIYVFLAITNVIQSSLTIVVLIYIKLPPEVQLKYHIIEYLYLPLTACYQMSRLAGFITIIYLNFKFGKSYASKASANVIRLHKMLLRAVMANVLCTGFFTRLPMFVMFVALATRNFTYITAAMDILLWFQNCAFLSDMLTTLYFVVPFRHFVMTLLRIPISDCHLHPRSTVASFLSHA</sequence>
<reference evidence="3" key="2">
    <citation type="submission" date="2020-10" db="UniProtKB">
        <authorList>
            <consortium name="WormBaseParasite"/>
        </authorList>
    </citation>
    <scope>IDENTIFICATION</scope>
</reference>
<feature type="transmembrane region" description="Helical" evidence="1">
    <location>
        <begin position="68"/>
        <end position="90"/>
    </location>
</feature>
<proteinExistence type="predicted"/>
<name>A0A7E4ZSG4_PANRE</name>
<reference evidence="2" key="1">
    <citation type="journal article" date="2013" name="Genetics">
        <title>The draft genome and transcriptome of Panagrellus redivivus are shaped by the harsh demands of a free-living lifestyle.</title>
        <authorList>
            <person name="Srinivasan J."/>
            <person name="Dillman A.R."/>
            <person name="Macchietto M.G."/>
            <person name="Heikkinen L."/>
            <person name="Lakso M."/>
            <person name="Fracchia K.M."/>
            <person name="Antoshechkin I."/>
            <person name="Mortazavi A."/>
            <person name="Wong G."/>
            <person name="Sternberg P.W."/>
        </authorList>
    </citation>
    <scope>NUCLEOTIDE SEQUENCE [LARGE SCALE GENOMIC DNA]</scope>
    <source>
        <strain evidence="2">MT8872</strain>
    </source>
</reference>
<protein>
    <submittedName>
        <fullName evidence="3">Serpentine Receptor, class Z</fullName>
    </submittedName>
</protein>
<keyword evidence="2" id="KW-1185">Reference proteome</keyword>
<keyword evidence="1" id="KW-0812">Transmembrane</keyword>
<accession>A0A7E4ZSG4</accession>
<evidence type="ECO:0000256" key="1">
    <source>
        <dbReference type="SAM" id="Phobius"/>
    </source>
</evidence>
<feature type="transmembrane region" description="Helical" evidence="1">
    <location>
        <begin position="105"/>
        <end position="130"/>
    </location>
</feature>
<keyword evidence="1" id="KW-1133">Transmembrane helix</keyword>
<keyword evidence="1" id="KW-0472">Membrane</keyword>
<evidence type="ECO:0000313" key="2">
    <source>
        <dbReference type="Proteomes" id="UP000492821"/>
    </source>
</evidence>
<organism evidence="2 3">
    <name type="scientific">Panagrellus redivivus</name>
    <name type="common">Microworm</name>
    <dbReference type="NCBI Taxonomy" id="6233"/>
    <lineage>
        <taxon>Eukaryota</taxon>
        <taxon>Metazoa</taxon>
        <taxon>Ecdysozoa</taxon>
        <taxon>Nematoda</taxon>
        <taxon>Chromadorea</taxon>
        <taxon>Rhabditida</taxon>
        <taxon>Tylenchina</taxon>
        <taxon>Panagrolaimomorpha</taxon>
        <taxon>Panagrolaimoidea</taxon>
        <taxon>Panagrolaimidae</taxon>
        <taxon>Panagrellus</taxon>
    </lineage>
</organism>
<feature type="transmembrane region" description="Helical" evidence="1">
    <location>
        <begin position="151"/>
        <end position="179"/>
    </location>
</feature>
<dbReference type="AlphaFoldDB" id="A0A7E4ZSG4"/>
<dbReference type="WBParaSite" id="Pan_g14814.t1">
    <property type="protein sequence ID" value="Pan_g14814.t1"/>
    <property type="gene ID" value="Pan_g14814"/>
</dbReference>
<evidence type="ECO:0000313" key="3">
    <source>
        <dbReference type="WBParaSite" id="Pan_g14814.t1"/>
    </source>
</evidence>
<feature type="transmembrane region" description="Helical" evidence="1">
    <location>
        <begin position="191"/>
        <end position="212"/>
    </location>
</feature>
<dbReference type="Proteomes" id="UP000492821">
    <property type="component" value="Unassembled WGS sequence"/>
</dbReference>
<feature type="transmembrane region" description="Helical" evidence="1">
    <location>
        <begin position="20"/>
        <end position="47"/>
    </location>
</feature>